<accession>A0A918U2E0</accession>
<dbReference type="EMBL" id="BMWD01000023">
    <property type="protein sequence ID" value="GGX81524.1"/>
    <property type="molecule type" value="Genomic_DNA"/>
</dbReference>
<dbReference type="Pfam" id="PF08242">
    <property type="entry name" value="Methyltransf_12"/>
    <property type="match status" value="1"/>
</dbReference>
<sequence>MRPGTSWARSGPGRRCRDLGVRAGRAAPGRSSPVPPARLALARRADGERSAGVRWCHRYGAPSVLLDMHSVIVEPPDTLTPPDSYAVSAEFYDVLQAQDDARRVRHLYGPAVAKARLGVVDVGAGTGRVTLMSLARSEVGVHAVEPARAMRAALMTRLAALPSTQRARVSVHPHTLGEAALHDVADLVVCHNTVACLSPAARRALWAAAGDALVPGGTLLLQLPPARLPVEDRHRVFPVQRMGRHEYGGRMVMSAAGPRIRTRVEYWVRGTQGLLRQHTETFWMWPATRSDLTADLRRHGFTVSSAHHDPAVLAVTLRQEA</sequence>
<comment type="caution">
    <text evidence="2">The sequence shown here is derived from an EMBL/GenBank/DDBJ whole genome shotgun (WGS) entry which is preliminary data.</text>
</comment>
<feature type="domain" description="Methyltransferase type 12" evidence="1">
    <location>
        <begin position="120"/>
        <end position="219"/>
    </location>
</feature>
<organism evidence="2 3">
    <name type="scientific">Streptomyces fructofermentans</name>
    <dbReference type="NCBI Taxonomy" id="152141"/>
    <lineage>
        <taxon>Bacteria</taxon>
        <taxon>Bacillati</taxon>
        <taxon>Actinomycetota</taxon>
        <taxon>Actinomycetes</taxon>
        <taxon>Kitasatosporales</taxon>
        <taxon>Streptomycetaceae</taxon>
        <taxon>Streptomyces</taxon>
    </lineage>
</organism>
<dbReference type="SUPFAM" id="SSF53335">
    <property type="entry name" value="S-adenosyl-L-methionine-dependent methyltransferases"/>
    <property type="match status" value="1"/>
</dbReference>
<reference evidence="2" key="2">
    <citation type="submission" date="2020-09" db="EMBL/GenBank/DDBJ databases">
        <authorList>
            <person name="Sun Q."/>
            <person name="Ohkuma M."/>
        </authorList>
    </citation>
    <scope>NUCLEOTIDE SEQUENCE</scope>
    <source>
        <strain evidence="2">JCM 4956</strain>
    </source>
</reference>
<evidence type="ECO:0000313" key="2">
    <source>
        <dbReference type="EMBL" id="GGX81524.1"/>
    </source>
</evidence>
<reference evidence="2" key="1">
    <citation type="journal article" date="2014" name="Int. J. Syst. Evol. Microbiol.">
        <title>Complete genome sequence of Corynebacterium casei LMG S-19264T (=DSM 44701T), isolated from a smear-ripened cheese.</title>
        <authorList>
            <consortium name="US DOE Joint Genome Institute (JGI-PGF)"/>
            <person name="Walter F."/>
            <person name="Albersmeier A."/>
            <person name="Kalinowski J."/>
            <person name="Ruckert C."/>
        </authorList>
    </citation>
    <scope>NUCLEOTIDE SEQUENCE</scope>
    <source>
        <strain evidence="2">JCM 4956</strain>
    </source>
</reference>
<protein>
    <recommendedName>
        <fullName evidence="1">Methyltransferase type 12 domain-containing protein</fullName>
    </recommendedName>
</protein>
<evidence type="ECO:0000313" key="3">
    <source>
        <dbReference type="Proteomes" id="UP000645555"/>
    </source>
</evidence>
<dbReference type="AlphaFoldDB" id="A0A918U2E0"/>
<dbReference type="Gene3D" id="3.40.50.150">
    <property type="entry name" value="Vaccinia Virus protein VP39"/>
    <property type="match status" value="1"/>
</dbReference>
<dbReference type="InterPro" id="IPR013217">
    <property type="entry name" value="Methyltransf_12"/>
</dbReference>
<dbReference type="Proteomes" id="UP000645555">
    <property type="component" value="Unassembled WGS sequence"/>
</dbReference>
<dbReference type="InterPro" id="IPR029063">
    <property type="entry name" value="SAM-dependent_MTases_sf"/>
</dbReference>
<evidence type="ECO:0000259" key="1">
    <source>
        <dbReference type="Pfam" id="PF08242"/>
    </source>
</evidence>
<proteinExistence type="predicted"/>
<gene>
    <name evidence="2" type="ORF">GCM10010515_56440</name>
</gene>
<name>A0A918U2E0_9ACTN</name>
<keyword evidence="3" id="KW-1185">Reference proteome</keyword>